<keyword evidence="5" id="KW-0255">Endonuclease</keyword>
<accession>A0ABR8DC22</accession>
<protein>
    <submittedName>
        <fullName evidence="5">Restriction endonuclease subunit S</fullName>
    </submittedName>
</protein>
<dbReference type="RefSeq" id="WP_190477436.1">
    <property type="nucleotide sequence ID" value="NZ_JACJSG010000044.1"/>
</dbReference>
<comment type="similarity">
    <text evidence="1">Belongs to the type-I restriction system S methylase family.</text>
</comment>
<dbReference type="InterPro" id="IPR052021">
    <property type="entry name" value="Type-I_RS_S_subunit"/>
</dbReference>
<feature type="domain" description="Type I restriction modification DNA specificity" evidence="4">
    <location>
        <begin position="59"/>
        <end position="170"/>
    </location>
</feature>
<dbReference type="InterPro" id="IPR044946">
    <property type="entry name" value="Restrct_endonuc_typeI_TRD_sf"/>
</dbReference>
<dbReference type="GO" id="GO:0004519">
    <property type="term" value="F:endonuclease activity"/>
    <property type="evidence" value="ECO:0007669"/>
    <property type="project" value="UniProtKB-KW"/>
</dbReference>
<evidence type="ECO:0000259" key="4">
    <source>
        <dbReference type="Pfam" id="PF01420"/>
    </source>
</evidence>
<comment type="caution">
    <text evidence="5">The sequence shown here is derived from an EMBL/GenBank/DDBJ whole genome shotgun (WGS) entry which is preliminary data.</text>
</comment>
<evidence type="ECO:0000313" key="6">
    <source>
        <dbReference type="Proteomes" id="UP000661112"/>
    </source>
</evidence>
<dbReference type="Proteomes" id="UP000661112">
    <property type="component" value="Unassembled WGS sequence"/>
</dbReference>
<evidence type="ECO:0000313" key="5">
    <source>
        <dbReference type="EMBL" id="MBD2504043.1"/>
    </source>
</evidence>
<dbReference type="SUPFAM" id="SSF116734">
    <property type="entry name" value="DNA methylase specificity domain"/>
    <property type="match status" value="2"/>
</dbReference>
<evidence type="ECO:0000256" key="2">
    <source>
        <dbReference type="ARBA" id="ARBA00022747"/>
    </source>
</evidence>
<dbReference type="PANTHER" id="PTHR30408">
    <property type="entry name" value="TYPE-1 RESTRICTION ENZYME ECOKI SPECIFICITY PROTEIN"/>
    <property type="match status" value="1"/>
</dbReference>
<keyword evidence="6" id="KW-1185">Reference proteome</keyword>
<dbReference type="Gene3D" id="3.90.220.20">
    <property type="entry name" value="DNA methylase specificity domains"/>
    <property type="match status" value="2"/>
</dbReference>
<keyword evidence="2" id="KW-0680">Restriction system</keyword>
<keyword evidence="3" id="KW-0238">DNA-binding</keyword>
<reference evidence="5 6" key="1">
    <citation type="journal article" date="2020" name="ISME J.">
        <title>Comparative genomics reveals insights into cyanobacterial evolution and habitat adaptation.</title>
        <authorList>
            <person name="Chen M.Y."/>
            <person name="Teng W.K."/>
            <person name="Zhao L."/>
            <person name="Hu C.X."/>
            <person name="Zhou Y.K."/>
            <person name="Han B.P."/>
            <person name="Song L.R."/>
            <person name="Shu W.S."/>
        </authorList>
    </citation>
    <scope>NUCLEOTIDE SEQUENCE [LARGE SCALE GENOMIC DNA]</scope>
    <source>
        <strain evidence="5 6">FACHB-119</strain>
    </source>
</reference>
<evidence type="ECO:0000256" key="1">
    <source>
        <dbReference type="ARBA" id="ARBA00010923"/>
    </source>
</evidence>
<keyword evidence="5" id="KW-0540">Nuclease</keyword>
<keyword evidence="5" id="KW-0378">Hydrolase</keyword>
<evidence type="ECO:0000256" key="3">
    <source>
        <dbReference type="ARBA" id="ARBA00023125"/>
    </source>
</evidence>
<dbReference type="InterPro" id="IPR000055">
    <property type="entry name" value="Restrct_endonuc_typeI_TRD"/>
</dbReference>
<dbReference type="PANTHER" id="PTHR30408:SF12">
    <property type="entry name" value="TYPE I RESTRICTION ENZYME MJAVIII SPECIFICITY SUBUNIT"/>
    <property type="match status" value="1"/>
</dbReference>
<name>A0ABR8DC22_9NOST</name>
<organism evidence="5 6">
    <name type="scientific">Anabaena azotica FACHB-119</name>
    <dbReference type="NCBI Taxonomy" id="947527"/>
    <lineage>
        <taxon>Bacteria</taxon>
        <taxon>Bacillati</taxon>
        <taxon>Cyanobacteriota</taxon>
        <taxon>Cyanophyceae</taxon>
        <taxon>Nostocales</taxon>
        <taxon>Nostocaceae</taxon>
        <taxon>Anabaena</taxon>
        <taxon>Anabaena azotica</taxon>
    </lineage>
</organism>
<sequence>MIQADTLKPGWKLVKFGDVVRQVKDKVDPKTSGLERYVAGEHMDTDDLRIRRWGEINDNYLGPAFHMRFKPSQVLYGSRRTYLRKVSVPDFEGICANTTFVLESKDPNVLLPELLPFIMQTEAFHEHSIKQSKGSVNPYVNFSDLAWWEFPIPPIEEQKRITESLSAIVQSIYKYEQLLKACQLIVQSYIESVFDWQQVKSLLKNKNTIKNLGFIELGNVCSLQVGYPFKSSGYTSTGDRLLRCSNVGIDTLDWQPDKTCFWPSEHRKEFSEYMLSTGDIVVAMDRPFVGAGFKVAKVSDTDLPALLLQRVGRFIPSENIEREFLWCFLHSMSIQFQLKGQQQGTDLPHISKFDIEGTILPKIPIDQQKSIGAKYQELSLVVQKVKIRLSFLRNFKSQLMKKVLFS</sequence>
<proteinExistence type="inferred from homology"/>
<dbReference type="CDD" id="cd17259">
    <property type="entry name" value="RMtype1_S_StySKI-TRD2-CR2_like"/>
    <property type="match status" value="1"/>
</dbReference>
<gene>
    <name evidence="5" type="ORF">H6G83_26115</name>
</gene>
<dbReference type="Pfam" id="PF01420">
    <property type="entry name" value="Methylase_S"/>
    <property type="match status" value="1"/>
</dbReference>
<dbReference type="EMBL" id="JACJSG010000044">
    <property type="protein sequence ID" value="MBD2504043.1"/>
    <property type="molecule type" value="Genomic_DNA"/>
</dbReference>